<dbReference type="NCBIfam" id="TIGR02397">
    <property type="entry name" value="dnaX_nterm"/>
    <property type="match status" value="1"/>
</dbReference>
<dbReference type="Gene3D" id="1.10.8.60">
    <property type="match status" value="1"/>
</dbReference>
<comment type="subunit">
    <text evidence="8">DNA polymerase III contains a core (composed of alpha, epsilon and theta chains) that associates with a tau subunit. This core dimerizes to form the POLIII' complex. PolIII' associates with the gamma complex (composed of gamma, delta, delta', psi and chi chains) and with the beta chain to form the complete DNA polymerase III complex.</text>
</comment>
<dbReference type="GO" id="GO:0005524">
    <property type="term" value="F:ATP binding"/>
    <property type="evidence" value="ECO:0007669"/>
    <property type="project" value="UniProtKB-KW"/>
</dbReference>
<evidence type="ECO:0000256" key="3">
    <source>
        <dbReference type="ARBA" id="ARBA00022741"/>
    </source>
</evidence>
<comment type="catalytic activity">
    <reaction evidence="7 8">
        <text>DNA(n) + a 2'-deoxyribonucleoside 5'-triphosphate = DNA(n+1) + diphosphate</text>
        <dbReference type="Rhea" id="RHEA:22508"/>
        <dbReference type="Rhea" id="RHEA-COMP:17339"/>
        <dbReference type="Rhea" id="RHEA-COMP:17340"/>
        <dbReference type="ChEBI" id="CHEBI:33019"/>
        <dbReference type="ChEBI" id="CHEBI:61560"/>
        <dbReference type="ChEBI" id="CHEBI:173112"/>
        <dbReference type="EC" id="2.7.7.7"/>
    </reaction>
</comment>
<keyword evidence="2" id="KW-0479">Metal-binding</keyword>
<keyword evidence="6 8" id="KW-0239">DNA-directed DNA polymerase</keyword>
<dbReference type="AlphaFoldDB" id="A0A7U3ZT46"/>
<dbReference type="Pfam" id="PF13177">
    <property type="entry name" value="DNA_pol3_delta2"/>
    <property type="match status" value="1"/>
</dbReference>
<dbReference type="InterPro" id="IPR050238">
    <property type="entry name" value="DNA_Rep/Repair_Clamp_Loader"/>
</dbReference>
<comment type="similarity">
    <text evidence="1 8">Belongs to the DnaX/STICHEL family.</text>
</comment>
<keyword evidence="8 10" id="KW-0548">Nucleotidyltransferase</keyword>
<keyword evidence="8" id="KW-0235">DNA replication</keyword>
<gene>
    <name evidence="8 10" type="primary">dnaX</name>
    <name evidence="10" type="ordered locus">MPUT_0718</name>
</gene>
<keyword evidence="8 10" id="KW-0808">Transferase</keyword>
<organism evidence="10 11">
    <name type="scientific">Mycoplasma putrefaciens (strain ATCC 15718 / NCTC 10155 / C30 KS-1 / KS-1)</name>
    <dbReference type="NCBI Taxonomy" id="743965"/>
    <lineage>
        <taxon>Bacteria</taxon>
        <taxon>Bacillati</taxon>
        <taxon>Mycoplasmatota</taxon>
        <taxon>Mollicutes</taxon>
        <taxon>Mycoplasmataceae</taxon>
        <taxon>Mycoplasma</taxon>
    </lineage>
</organism>
<dbReference type="RefSeq" id="WP_014035407.1">
    <property type="nucleotide sequence ID" value="NC_015946.1"/>
</dbReference>
<evidence type="ECO:0000256" key="5">
    <source>
        <dbReference type="ARBA" id="ARBA00022840"/>
    </source>
</evidence>
<dbReference type="InterPro" id="IPR012763">
    <property type="entry name" value="DNA_pol_III_sug/sutau_N"/>
</dbReference>
<dbReference type="Gene3D" id="3.40.50.300">
    <property type="entry name" value="P-loop containing nucleotide triphosphate hydrolases"/>
    <property type="match status" value="1"/>
</dbReference>
<dbReference type="CDD" id="cd00009">
    <property type="entry name" value="AAA"/>
    <property type="match status" value="1"/>
</dbReference>
<keyword evidence="3 8" id="KW-0547">Nucleotide-binding</keyword>
<dbReference type="Pfam" id="PF21960">
    <property type="entry name" value="RCF1-5-like_lid"/>
    <property type="match status" value="1"/>
</dbReference>
<dbReference type="GO" id="GO:0009360">
    <property type="term" value="C:DNA polymerase III complex"/>
    <property type="evidence" value="ECO:0007669"/>
    <property type="project" value="InterPro"/>
</dbReference>
<dbReference type="InterPro" id="IPR045085">
    <property type="entry name" value="HLD_clamp_pol_III_gamma_tau"/>
</dbReference>
<dbReference type="GO" id="GO:0003887">
    <property type="term" value="F:DNA-directed DNA polymerase activity"/>
    <property type="evidence" value="ECO:0007669"/>
    <property type="project" value="UniProtKB-KW"/>
</dbReference>
<dbReference type="CDD" id="cd18137">
    <property type="entry name" value="HLD_clamp_pol_III_gamma_tau"/>
    <property type="match status" value="1"/>
</dbReference>
<evidence type="ECO:0000256" key="4">
    <source>
        <dbReference type="ARBA" id="ARBA00022833"/>
    </source>
</evidence>
<evidence type="ECO:0000259" key="9">
    <source>
        <dbReference type="SMART" id="SM00382"/>
    </source>
</evidence>
<dbReference type="InterPro" id="IPR003593">
    <property type="entry name" value="AAA+_ATPase"/>
</dbReference>
<dbReference type="PANTHER" id="PTHR11669:SF0">
    <property type="entry name" value="PROTEIN STICHEL-LIKE 2"/>
    <property type="match status" value="1"/>
</dbReference>
<dbReference type="SUPFAM" id="SSF52540">
    <property type="entry name" value="P-loop containing nucleoside triphosphate hydrolases"/>
    <property type="match status" value="1"/>
</dbReference>
<evidence type="ECO:0000256" key="1">
    <source>
        <dbReference type="ARBA" id="ARBA00006360"/>
    </source>
</evidence>
<evidence type="ECO:0000256" key="7">
    <source>
        <dbReference type="ARBA" id="ARBA00049244"/>
    </source>
</evidence>
<dbReference type="EMBL" id="CP003021">
    <property type="protein sequence ID" value="AEM69052.1"/>
    <property type="molecule type" value="Genomic_DNA"/>
</dbReference>
<sequence length="632" mass="72791">MKSNKQSLYRIYRPKDFLNVAGHKNVIEILKNQIKDDKISHALLFAGQRGTGKTSVARIFAKTINCLQLQDFNACDKCSNCILANDSKSSDIVEIDAASNNGVDEIREIKNSVLTMPLNSKYKVYIIDEVHMLTKQAFNALLKTLEEPPVHTVFILATTEFAKIPQTILSRCQIFNFTKIDKHSLIQRLSYICREEEFEIDQEVLNEIYYLSDGALRDAINILEQLMLISDKQITINNLKSIFLIATKKEQLQIVKQTLDDNPEFIISYFEKANDQAMNWDVFALGIIEIIKEIVEYKLTNKTNFLSVLGIDDVRLFDDQKLEKIFVLADNLADAYSKTRNSNISYNYLLLSLLKSINRTVNNTSTSLSDNSIQNSHQNLTENLVAEFKEIEKNANKKQPHIEQKSVTITQDSQPSNRTKFIKPKIEIVQDSKDDLCLTITDLKDKLDNRLWDFLSTQSTLLIDNIDLINFLVATKEFKEEKNKIDYLFDELFSTSENELLINSTQANNLYMLLNTKIMTVTDSVIILKTPTKAQANLINQLMLDEQLLNFIKIWFKKPYFIFAIDDIKKKELFTIFSDLKSKNKLPQYNKITFEQIKSKYFSNQSTTDQKTEDLISKAKVLFGDDDFIIGD</sequence>
<dbReference type="PANTHER" id="PTHR11669">
    <property type="entry name" value="REPLICATION FACTOR C / DNA POLYMERASE III GAMMA-TAU SUBUNIT"/>
    <property type="match status" value="1"/>
</dbReference>
<evidence type="ECO:0000256" key="6">
    <source>
        <dbReference type="ARBA" id="ARBA00022932"/>
    </source>
</evidence>
<feature type="domain" description="AAA+ ATPase" evidence="9">
    <location>
        <begin position="39"/>
        <end position="181"/>
    </location>
</feature>
<keyword evidence="4" id="KW-0862">Zinc</keyword>
<reference evidence="10 11" key="1">
    <citation type="journal article" date="2011" name="J. Bacteriol.">
        <title>Genome Sequence of Mycoplasma putrefaciens Type Strain KS1.</title>
        <authorList>
            <person name="Calcutt M.J."/>
            <person name="Foecking M.F."/>
        </authorList>
    </citation>
    <scope>NUCLEOTIDE SEQUENCE [LARGE SCALE GENOMIC DNA]</scope>
    <source>
        <strain evidence="11">ATCC 15718 / NCTC 10155 / C30 KS-1 / KS-1</strain>
    </source>
</reference>
<dbReference type="InterPro" id="IPR027417">
    <property type="entry name" value="P-loop_NTPase"/>
</dbReference>
<accession>A0A7U3ZT46</accession>
<dbReference type="SMART" id="SM00382">
    <property type="entry name" value="AAA"/>
    <property type="match status" value="1"/>
</dbReference>
<dbReference type="KEGG" id="mpf:MPUT_0718"/>
<dbReference type="GO" id="GO:0006261">
    <property type="term" value="P:DNA-templated DNA replication"/>
    <property type="evidence" value="ECO:0007669"/>
    <property type="project" value="TreeGrafter"/>
</dbReference>
<evidence type="ECO:0000313" key="10">
    <source>
        <dbReference type="EMBL" id="AEM69052.1"/>
    </source>
</evidence>
<proteinExistence type="inferred from homology"/>
<evidence type="ECO:0000256" key="2">
    <source>
        <dbReference type="ARBA" id="ARBA00022723"/>
    </source>
</evidence>
<dbReference type="GO" id="GO:0046872">
    <property type="term" value="F:metal ion binding"/>
    <property type="evidence" value="ECO:0007669"/>
    <property type="project" value="UniProtKB-KW"/>
</dbReference>
<dbReference type="Proteomes" id="UP000008907">
    <property type="component" value="Chromosome"/>
</dbReference>
<comment type="function">
    <text evidence="8">DNA polymerase III is a complex, multichain enzyme responsible for most of the replicative synthesis in bacteria. This DNA polymerase also exhibits 3' to 5' exonuclease activity.</text>
</comment>
<dbReference type="EC" id="2.7.7.7" evidence="8"/>
<evidence type="ECO:0000256" key="8">
    <source>
        <dbReference type="RuleBase" id="RU364063"/>
    </source>
</evidence>
<keyword evidence="5 8" id="KW-0067">ATP-binding</keyword>
<protein>
    <recommendedName>
        <fullName evidence="8">DNA polymerase III subunit gamma/tau</fullName>
        <ecNumber evidence="8">2.7.7.7</ecNumber>
    </recommendedName>
</protein>
<evidence type="ECO:0000313" key="11">
    <source>
        <dbReference type="Proteomes" id="UP000008907"/>
    </source>
</evidence>
<name>A0A7U3ZT46_MYCPK</name>
<dbReference type="FunFam" id="3.40.50.300:FF:000014">
    <property type="entry name" value="DNA polymerase III subunit gamma/tau"/>
    <property type="match status" value="1"/>
</dbReference>